<dbReference type="Proteomes" id="UP000274346">
    <property type="component" value="Chromosome"/>
</dbReference>
<dbReference type="AlphaFoldDB" id="A0A3P8KGK8"/>
<evidence type="ECO:0000313" key="2">
    <source>
        <dbReference type="EMBL" id="VDR25271.1"/>
    </source>
</evidence>
<dbReference type="EMBL" id="LR131271">
    <property type="protein sequence ID" value="VDR25271.1"/>
    <property type="molecule type" value="Genomic_DNA"/>
</dbReference>
<sequence>MRRKLNISEKISTWLELMMADGITPDELLGQKRSPGTKARRPRPAKISFYRF</sequence>
<feature type="region of interest" description="Disordered" evidence="1">
    <location>
        <begin position="26"/>
        <end position="52"/>
    </location>
</feature>
<name>A0A3P8KGK8_RAOTE</name>
<proteinExistence type="predicted"/>
<accession>A0A3P8KGK8</accession>
<evidence type="ECO:0000256" key="1">
    <source>
        <dbReference type="SAM" id="MobiDB-lite"/>
    </source>
</evidence>
<protein>
    <submittedName>
        <fullName evidence="2">H-NS homolog stpA</fullName>
    </submittedName>
</protein>
<organism evidence="2 3">
    <name type="scientific">Raoultella terrigena</name>
    <name type="common">Klebsiella terrigena</name>
    <dbReference type="NCBI Taxonomy" id="577"/>
    <lineage>
        <taxon>Bacteria</taxon>
        <taxon>Pseudomonadati</taxon>
        <taxon>Pseudomonadota</taxon>
        <taxon>Gammaproteobacteria</taxon>
        <taxon>Enterobacterales</taxon>
        <taxon>Enterobacteriaceae</taxon>
        <taxon>Klebsiella/Raoultella group</taxon>
        <taxon>Raoultella</taxon>
    </lineage>
</organism>
<reference evidence="2 3" key="1">
    <citation type="submission" date="2018-12" db="EMBL/GenBank/DDBJ databases">
        <authorList>
            <consortium name="Pathogen Informatics"/>
        </authorList>
    </citation>
    <scope>NUCLEOTIDE SEQUENCE [LARGE SCALE GENOMIC DNA]</scope>
    <source>
        <strain evidence="2 3">NCTC13098</strain>
    </source>
</reference>
<gene>
    <name evidence="2" type="primary">stpA_2</name>
    <name evidence="2" type="ORF">NCTC13098_01583</name>
</gene>
<dbReference type="KEGG" id="rtg:NCTC13098_01583"/>
<evidence type="ECO:0000313" key="3">
    <source>
        <dbReference type="Proteomes" id="UP000274346"/>
    </source>
</evidence>